<dbReference type="InterPro" id="IPR023494">
    <property type="entry name" value="Cyt_c_bgen_Ccs1/CcsB/ResB"/>
</dbReference>
<keyword evidence="3" id="KW-0201">Cytochrome c-type biogenesis</keyword>
<evidence type="ECO:0000256" key="4">
    <source>
        <dbReference type="ARBA" id="ARBA00022989"/>
    </source>
</evidence>
<organism evidence="9">
    <name type="scientific">anaerobic digester metagenome</name>
    <dbReference type="NCBI Taxonomy" id="1263854"/>
    <lineage>
        <taxon>unclassified sequences</taxon>
        <taxon>metagenomes</taxon>
        <taxon>ecological metagenomes</taxon>
    </lineage>
</organism>
<evidence type="ECO:0000256" key="5">
    <source>
        <dbReference type="ARBA" id="ARBA00023136"/>
    </source>
</evidence>
<dbReference type="GO" id="GO:0016020">
    <property type="term" value="C:membrane"/>
    <property type="evidence" value="ECO:0007669"/>
    <property type="project" value="UniProtKB-SubCell"/>
</dbReference>
<proteinExistence type="predicted"/>
<name>A0A485LTW8_9ZZZZ</name>
<comment type="subcellular location">
    <subcellularLocation>
        <location evidence="1">Membrane</location>
        <topology evidence="1">Multi-pass membrane protein</topology>
    </subcellularLocation>
</comment>
<dbReference type="GO" id="GO:0017004">
    <property type="term" value="P:cytochrome complex assembly"/>
    <property type="evidence" value="ECO:0007669"/>
    <property type="project" value="UniProtKB-KW"/>
</dbReference>
<evidence type="ECO:0000313" key="9">
    <source>
        <dbReference type="EMBL" id="VFU11306.1"/>
    </source>
</evidence>
<keyword evidence="4 7" id="KW-1133">Transmembrane helix</keyword>
<evidence type="ECO:0000256" key="3">
    <source>
        <dbReference type="ARBA" id="ARBA00022748"/>
    </source>
</evidence>
<keyword evidence="2 7" id="KW-0812">Transmembrane</keyword>
<dbReference type="InterPro" id="IPR007816">
    <property type="entry name" value="ResB-like_domain"/>
</dbReference>
<dbReference type="AlphaFoldDB" id="A0A485LTW8"/>
<sequence>MKKKGNTALNALGSLKLTVALILFIAVLCVVGSVFPQESSVTSSGHGDGFRIPFLLGPYDVFHSVWFLGAGLLLCINLALCMMRRLKPKKRSLLMLLLHSGVLLVIIGYAIGFMGLDGYAEIPEGESVSQVVLKDGSVYDPGFSIRCERFAVDFYGNGMPREYTSDLSFLINGQVADRARVRVNHPASFAGISFYQESFRDLLSAVLTVSDGKQPATFTVSEGDIIPLPSAGTRARVVKIWHDLMHAGPAVKLLIEEGHGGWFVYVFRDIDVIISKMPGLLEAMPAFDPSGFHPYTFSCSEVKHSFATGIGVKRDPGAPLAGIGGAIFFLGSLLACFLPPSSGPGRERAPVQEAAHGPARAATKSKES</sequence>
<protein>
    <submittedName>
        <fullName evidence="9">Cytochrome c biogenesis protein Ccs1</fullName>
    </submittedName>
</protein>
<dbReference type="PANTHER" id="PTHR31566:SF0">
    <property type="entry name" value="CYTOCHROME C BIOGENESIS PROTEIN CCS1, CHLOROPLASTIC"/>
    <property type="match status" value="1"/>
</dbReference>
<evidence type="ECO:0000256" key="7">
    <source>
        <dbReference type="SAM" id="Phobius"/>
    </source>
</evidence>
<evidence type="ECO:0000256" key="6">
    <source>
        <dbReference type="SAM" id="MobiDB-lite"/>
    </source>
</evidence>
<feature type="domain" description="ResB-like" evidence="8">
    <location>
        <begin position="95"/>
        <end position="259"/>
    </location>
</feature>
<evidence type="ECO:0000259" key="8">
    <source>
        <dbReference type="Pfam" id="PF05140"/>
    </source>
</evidence>
<feature type="region of interest" description="Disordered" evidence="6">
    <location>
        <begin position="342"/>
        <end position="368"/>
    </location>
</feature>
<gene>
    <name evidence="9" type="primary">ccs</name>
    <name evidence="9" type="ORF">SCFA_1020014</name>
</gene>
<feature type="transmembrane region" description="Helical" evidence="7">
    <location>
        <begin position="61"/>
        <end position="81"/>
    </location>
</feature>
<feature type="domain" description="ResB-like" evidence="8">
    <location>
        <begin position="15"/>
        <end position="88"/>
    </location>
</feature>
<feature type="transmembrane region" description="Helical" evidence="7">
    <location>
        <begin position="12"/>
        <end position="35"/>
    </location>
</feature>
<evidence type="ECO:0000256" key="1">
    <source>
        <dbReference type="ARBA" id="ARBA00004141"/>
    </source>
</evidence>
<dbReference type="EMBL" id="CAADRM010000005">
    <property type="protein sequence ID" value="VFU11306.1"/>
    <property type="molecule type" value="Genomic_DNA"/>
</dbReference>
<dbReference type="Pfam" id="PF05140">
    <property type="entry name" value="ResB"/>
    <property type="match status" value="2"/>
</dbReference>
<evidence type="ECO:0000256" key="2">
    <source>
        <dbReference type="ARBA" id="ARBA00022692"/>
    </source>
</evidence>
<feature type="transmembrane region" description="Helical" evidence="7">
    <location>
        <begin position="93"/>
        <end position="116"/>
    </location>
</feature>
<reference evidence="9" key="1">
    <citation type="submission" date="2019-03" db="EMBL/GenBank/DDBJ databases">
        <authorList>
            <person name="Hao L."/>
        </authorList>
    </citation>
    <scope>NUCLEOTIDE SEQUENCE</scope>
</reference>
<keyword evidence="5 7" id="KW-0472">Membrane</keyword>
<accession>A0A485LTW8</accession>
<dbReference type="PANTHER" id="PTHR31566">
    <property type="entry name" value="CYTOCHROME C BIOGENESIS PROTEIN CCS1, CHLOROPLASTIC"/>
    <property type="match status" value="1"/>
</dbReference>